<protein>
    <submittedName>
        <fullName evidence="2">Uncharacterized protein</fullName>
    </submittedName>
</protein>
<feature type="signal peptide" evidence="1">
    <location>
        <begin position="1"/>
        <end position="22"/>
    </location>
</feature>
<keyword evidence="3" id="KW-1185">Reference proteome</keyword>
<dbReference type="RefSeq" id="WP_143069014.1">
    <property type="nucleotide sequence ID" value="NZ_FOFS01000019.1"/>
</dbReference>
<feature type="chain" id="PRO_5011657718" evidence="1">
    <location>
        <begin position="23"/>
        <end position="108"/>
    </location>
</feature>
<evidence type="ECO:0000256" key="1">
    <source>
        <dbReference type="SAM" id="SignalP"/>
    </source>
</evidence>
<accession>A0A1H9M4P8</accession>
<dbReference type="AlphaFoldDB" id="A0A1H9M4P8"/>
<evidence type="ECO:0000313" key="3">
    <source>
        <dbReference type="Proteomes" id="UP000199233"/>
    </source>
</evidence>
<dbReference type="EMBL" id="FOFS01000019">
    <property type="protein sequence ID" value="SER18654.1"/>
    <property type="molecule type" value="Genomic_DNA"/>
</dbReference>
<gene>
    <name evidence="2" type="ORF">SAMN04488038_1193</name>
</gene>
<keyword evidence="1" id="KW-0732">Signal</keyword>
<sequence length="108" mass="12333">MNKLSLALSAMLLLCTVARAGAATDPQREEMQRTLNAQTMASPFNAGDIKKAQEYAEDALKKNIPPPAQPPAYWQPGWSCASLAGYAYYSYYDYRDCVYYHRYYGHYW</sequence>
<dbReference type="Proteomes" id="UP000199233">
    <property type="component" value="Unassembled WGS sequence"/>
</dbReference>
<proteinExistence type="predicted"/>
<dbReference type="STRING" id="489703.SAMN04488038_1193"/>
<name>A0A1H9M4P8_9GAMM</name>
<evidence type="ECO:0000313" key="2">
    <source>
        <dbReference type="EMBL" id="SER18654.1"/>
    </source>
</evidence>
<organism evidence="2 3">
    <name type="scientific">Solimonas aquatica</name>
    <dbReference type="NCBI Taxonomy" id="489703"/>
    <lineage>
        <taxon>Bacteria</taxon>
        <taxon>Pseudomonadati</taxon>
        <taxon>Pseudomonadota</taxon>
        <taxon>Gammaproteobacteria</taxon>
        <taxon>Nevskiales</taxon>
        <taxon>Nevskiaceae</taxon>
        <taxon>Solimonas</taxon>
    </lineage>
</organism>
<reference evidence="2 3" key="1">
    <citation type="submission" date="2016-10" db="EMBL/GenBank/DDBJ databases">
        <authorList>
            <person name="de Groot N.N."/>
        </authorList>
    </citation>
    <scope>NUCLEOTIDE SEQUENCE [LARGE SCALE GENOMIC DNA]</scope>
    <source>
        <strain evidence="2 3">DSM 25927</strain>
    </source>
</reference>